<dbReference type="SMART" id="SM00848">
    <property type="entry name" value="Inhibitor_I29"/>
    <property type="match status" value="1"/>
</dbReference>
<feature type="domain" description="Granulins" evidence="10">
    <location>
        <begin position="384"/>
        <end position="441"/>
    </location>
</feature>
<dbReference type="EMBL" id="MT438993">
    <property type="protein sequence ID" value="QOL01240.1"/>
    <property type="molecule type" value="mRNA"/>
</dbReference>
<dbReference type="PANTHER" id="PTHR12411">
    <property type="entry name" value="CYSTEINE PROTEASE FAMILY C1-RELATED"/>
    <property type="match status" value="1"/>
</dbReference>
<evidence type="ECO:0000256" key="3">
    <source>
        <dbReference type="ARBA" id="ARBA00022729"/>
    </source>
</evidence>
<dbReference type="PROSITE" id="PS51257">
    <property type="entry name" value="PROKAR_LIPOPROTEIN"/>
    <property type="match status" value="1"/>
</dbReference>
<evidence type="ECO:0000259" key="10">
    <source>
        <dbReference type="SMART" id="SM00277"/>
    </source>
</evidence>
<dbReference type="InterPro" id="IPR025660">
    <property type="entry name" value="Pept_his_AS"/>
</dbReference>
<dbReference type="InterPro" id="IPR013128">
    <property type="entry name" value="Peptidase_C1A"/>
</dbReference>
<dbReference type="PROSITE" id="PS00139">
    <property type="entry name" value="THIOL_PROTEASE_CYS"/>
    <property type="match status" value="1"/>
</dbReference>
<dbReference type="Pfam" id="PF00112">
    <property type="entry name" value="Peptidase_C1"/>
    <property type="match status" value="1"/>
</dbReference>
<reference evidence="13" key="1">
    <citation type="journal article" date="2020" name="Microb. Ecol.">
        <title>The Under-explored Extracellular Proteome of Aero-Terrestrial Microalgae Provides Clues on Different Mechanisms of Desiccation Tolerance in Non-Model Organisms.</title>
        <authorList>
            <person name="Gonzalez-Hourcade M."/>
            <person name="Del Campo E.M."/>
            <person name="Casano L.M."/>
        </authorList>
    </citation>
    <scope>NUCLEOTIDE SEQUENCE</scope>
    <source>
        <strain evidence="13">TR9</strain>
    </source>
</reference>
<organism evidence="13">
    <name type="scientific">Trebouxia lynnae</name>
    <dbReference type="NCBI Taxonomy" id="1825957"/>
    <lineage>
        <taxon>Eukaryota</taxon>
        <taxon>Viridiplantae</taxon>
        <taxon>Chlorophyta</taxon>
        <taxon>core chlorophytes</taxon>
        <taxon>Trebouxiophyceae</taxon>
        <taxon>Trebouxiales</taxon>
        <taxon>Trebouxiaceae</taxon>
        <taxon>Trebouxia</taxon>
    </lineage>
</organism>
<evidence type="ECO:0000256" key="1">
    <source>
        <dbReference type="ARBA" id="ARBA00008455"/>
    </source>
</evidence>
<name>A0A7L9QEH3_9CHLO</name>
<dbReference type="Gene3D" id="3.90.70.10">
    <property type="entry name" value="Cysteine proteinases"/>
    <property type="match status" value="1"/>
</dbReference>
<dbReference type="PROSITE" id="PS00640">
    <property type="entry name" value="THIOL_PROTEASE_ASN"/>
    <property type="match status" value="1"/>
</dbReference>
<dbReference type="PRINTS" id="PR00705">
    <property type="entry name" value="PAPAIN"/>
</dbReference>
<comment type="similarity">
    <text evidence="1">Belongs to the peptidase C1 family.</text>
</comment>
<feature type="chain" id="PRO_5029775565" evidence="9">
    <location>
        <begin position="20"/>
        <end position="489"/>
    </location>
</feature>
<evidence type="ECO:0000256" key="2">
    <source>
        <dbReference type="ARBA" id="ARBA00022670"/>
    </source>
</evidence>
<keyword evidence="2" id="KW-0645">Protease</keyword>
<accession>A0A7L9QEH3</accession>
<dbReference type="GO" id="GO:0006508">
    <property type="term" value="P:proteolysis"/>
    <property type="evidence" value="ECO:0007669"/>
    <property type="project" value="UniProtKB-KW"/>
</dbReference>
<keyword evidence="4" id="KW-0378">Hydrolase</keyword>
<protein>
    <submittedName>
        <fullName evidence="13">Putative extracellular protein TR9_047a</fullName>
    </submittedName>
</protein>
<dbReference type="SMART" id="SM00645">
    <property type="entry name" value="Pept_C1"/>
    <property type="match status" value="1"/>
</dbReference>
<evidence type="ECO:0000256" key="9">
    <source>
        <dbReference type="SAM" id="SignalP"/>
    </source>
</evidence>
<dbReference type="Pfam" id="PF00396">
    <property type="entry name" value="Granulin"/>
    <property type="match status" value="1"/>
</dbReference>
<feature type="domain" description="Cathepsin propeptide inhibitor" evidence="12">
    <location>
        <begin position="43"/>
        <end position="100"/>
    </location>
</feature>
<dbReference type="InterPro" id="IPR039417">
    <property type="entry name" value="Peptidase_C1A_papain-like"/>
</dbReference>
<evidence type="ECO:0000313" key="13">
    <source>
        <dbReference type="EMBL" id="QOL01240.1"/>
    </source>
</evidence>
<dbReference type="SMART" id="SM00277">
    <property type="entry name" value="GRAN"/>
    <property type="match status" value="1"/>
</dbReference>
<feature type="compositionally biased region" description="Pro residues" evidence="8">
    <location>
        <begin position="358"/>
        <end position="380"/>
    </location>
</feature>
<dbReference type="SUPFAM" id="SSF54001">
    <property type="entry name" value="Cysteine proteinases"/>
    <property type="match status" value="1"/>
</dbReference>
<dbReference type="Pfam" id="PF08246">
    <property type="entry name" value="Inhibitor_I29"/>
    <property type="match status" value="1"/>
</dbReference>
<keyword evidence="7" id="KW-0325">Glycoprotein</keyword>
<dbReference type="InterPro" id="IPR037277">
    <property type="entry name" value="Granulin_sf"/>
</dbReference>
<evidence type="ECO:0000256" key="7">
    <source>
        <dbReference type="ARBA" id="ARBA00023180"/>
    </source>
</evidence>
<feature type="region of interest" description="Disordered" evidence="8">
    <location>
        <begin position="355"/>
        <end position="382"/>
    </location>
</feature>
<dbReference type="CDD" id="cd02248">
    <property type="entry name" value="Peptidase_C1A"/>
    <property type="match status" value="1"/>
</dbReference>
<evidence type="ECO:0000256" key="6">
    <source>
        <dbReference type="ARBA" id="ARBA00023157"/>
    </source>
</evidence>
<dbReference type="GO" id="GO:0008234">
    <property type="term" value="F:cysteine-type peptidase activity"/>
    <property type="evidence" value="ECO:0007669"/>
    <property type="project" value="UniProtKB-KW"/>
</dbReference>
<dbReference type="Gene3D" id="2.10.25.160">
    <property type="entry name" value="Granulin"/>
    <property type="match status" value="1"/>
</dbReference>
<dbReference type="FunFam" id="3.90.70.10:FF:000067">
    <property type="entry name" value="Senescence-specific cysteine protease"/>
    <property type="match status" value="1"/>
</dbReference>
<dbReference type="PROSITE" id="PS00639">
    <property type="entry name" value="THIOL_PROTEASE_HIS"/>
    <property type="match status" value="1"/>
</dbReference>
<evidence type="ECO:0000256" key="5">
    <source>
        <dbReference type="ARBA" id="ARBA00022807"/>
    </source>
</evidence>
<evidence type="ECO:0000256" key="4">
    <source>
        <dbReference type="ARBA" id="ARBA00022801"/>
    </source>
</evidence>
<evidence type="ECO:0000256" key="8">
    <source>
        <dbReference type="SAM" id="MobiDB-lite"/>
    </source>
</evidence>
<dbReference type="InterPro" id="IPR000169">
    <property type="entry name" value="Pept_cys_AS"/>
</dbReference>
<sequence>MRCQVAGLLLLLGVSCALAATPASRQEHKLHLEQAKADSKSVFSSWVDDFKRAYRDNVEEYERRFDIWLDNLRFIESYNSEEKTHWLGLNHFADHSRDEYQQMLGYRADLAPERQLQSSPFRYAKSRPPPSMDWREKGAVTDVKNQEQCGSCWAFSTIGAVEGINAIATDKLVSLSEQELVDCDTTQDHGCHGGLMDFAFEYIKQNGGIDTEKDYKYMADEEKCSIAKEHRHVVSIDGHEDVPGNDEQSLLKAVANQPVSVAIEADQREFQLYAGGVFEAPCGTALDHGVLVVGYGSDDSFPVVGHKNQSVDYWIVKNSWSDMWGDKGYIRLARGNSKNAPGQCGVAMQASYPVKTGPNPPPTPPTPSPKPGPTPPPSPEPEVCDTATQCPAGSTCCCMREYFGYCFTWACCPLPEATCCDDQIHCCPNNLPVCDVTAGRCLAKAGEGFDESSEWFTKTPAEKIGNRGNQWIPNMPRSIKNAAQQVAMA</sequence>
<dbReference type="InterPro" id="IPR013201">
    <property type="entry name" value="Prot_inhib_I29"/>
</dbReference>
<feature type="domain" description="Peptidase C1A papain C-terminal" evidence="11">
    <location>
        <begin position="128"/>
        <end position="354"/>
    </location>
</feature>
<dbReference type="InterPro" id="IPR000668">
    <property type="entry name" value="Peptidase_C1A_C"/>
</dbReference>
<feature type="signal peptide" evidence="9">
    <location>
        <begin position="1"/>
        <end position="19"/>
    </location>
</feature>
<dbReference type="SUPFAM" id="SSF57277">
    <property type="entry name" value="Granulin repeat"/>
    <property type="match status" value="1"/>
</dbReference>
<evidence type="ECO:0000259" key="12">
    <source>
        <dbReference type="SMART" id="SM00848"/>
    </source>
</evidence>
<proteinExistence type="evidence at transcript level"/>
<dbReference type="InterPro" id="IPR025661">
    <property type="entry name" value="Pept_asp_AS"/>
</dbReference>
<keyword evidence="3 9" id="KW-0732">Signal</keyword>
<evidence type="ECO:0000259" key="11">
    <source>
        <dbReference type="SMART" id="SM00645"/>
    </source>
</evidence>
<dbReference type="InterPro" id="IPR038765">
    <property type="entry name" value="Papain-like_cys_pep_sf"/>
</dbReference>
<dbReference type="InterPro" id="IPR000118">
    <property type="entry name" value="Granulin"/>
</dbReference>
<keyword evidence="6" id="KW-1015">Disulfide bond</keyword>
<keyword evidence="5" id="KW-0788">Thiol protease</keyword>
<dbReference type="AlphaFoldDB" id="A0A7L9QEH3"/>